<dbReference type="EMBL" id="JBHUHT010000012">
    <property type="protein sequence ID" value="MFD2096441.1"/>
    <property type="molecule type" value="Genomic_DNA"/>
</dbReference>
<dbReference type="PANTHER" id="PTHR32089:SF112">
    <property type="entry name" value="LYSOZYME-LIKE PROTEIN-RELATED"/>
    <property type="match status" value="1"/>
</dbReference>
<accession>A0ABW4XLJ2</accession>
<name>A0ABW4XLJ2_9GAMM</name>
<comment type="similarity">
    <text evidence="3">Belongs to the methyl-accepting chemotaxis (MCP) protein family.</text>
</comment>
<dbReference type="Pfam" id="PF17201">
    <property type="entry name" value="Cache_3-Cache_2"/>
    <property type="match status" value="1"/>
</dbReference>
<evidence type="ECO:0000256" key="2">
    <source>
        <dbReference type="ARBA" id="ARBA00023224"/>
    </source>
</evidence>
<dbReference type="PRINTS" id="PR00260">
    <property type="entry name" value="CHEMTRNSDUCR"/>
</dbReference>
<keyword evidence="2 4" id="KW-0807">Transducer</keyword>
<dbReference type="Gene3D" id="3.30.450.20">
    <property type="entry name" value="PAS domain"/>
    <property type="match status" value="1"/>
</dbReference>
<keyword evidence="6" id="KW-0812">Transmembrane</keyword>
<comment type="caution">
    <text evidence="8">The sequence shown here is derived from an EMBL/GenBank/DDBJ whole genome shotgun (WGS) entry which is preliminary data.</text>
</comment>
<organism evidence="8 9">
    <name type="scientific">Corallincola platygyrae</name>
    <dbReference type="NCBI Taxonomy" id="1193278"/>
    <lineage>
        <taxon>Bacteria</taxon>
        <taxon>Pseudomonadati</taxon>
        <taxon>Pseudomonadota</taxon>
        <taxon>Gammaproteobacteria</taxon>
        <taxon>Alteromonadales</taxon>
        <taxon>Psychromonadaceae</taxon>
        <taxon>Corallincola</taxon>
    </lineage>
</organism>
<keyword evidence="5" id="KW-0175">Coiled coil</keyword>
<evidence type="ECO:0000256" key="3">
    <source>
        <dbReference type="ARBA" id="ARBA00029447"/>
    </source>
</evidence>
<dbReference type="Pfam" id="PF00015">
    <property type="entry name" value="MCPsignal"/>
    <property type="match status" value="1"/>
</dbReference>
<reference evidence="9" key="1">
    <citation type="journal article" date="2019" name="Int. J. Syst. Evol. Microbiol.">
        <title>The Global Catalogue of Microorganisms (GCM) 10K type strain sequencing project: providing services to taxonomists for standard genome sequencing and annotation.</title>
        <authorList>
            <consortium name="The Broad Institute Genomics Platform"/>
            <consortium name="The Broad Institute Genome Sequencing Center for Infectious Disease"/>
            <person name="Wu L."/>
            <person name="Ma J."/>
        </authorList>
    </citation>
    <scope>NUCLEOTIDE SEQUENCE [LARGE SCALE GENOMIC DNA]</scope>
    <source>
        <strain evidence="9">CGMCC 1.10992</strain>
    </source>
</reference>
<comment type="subcellular location">
    <subcellularLocation>
        <location evidence="1">Membrane</location>
    </subcellularLocation>
</comment>
<dbReference type="InterPro" id="IPR004089">
    <property type="entry name" value="MCPsignal_dom"/>
</dbReference>
<dbReference type="PANTHER" id="PTHR32089">
    <property type="entry name" value="METHYL-ACCEPTING CHEMOTAXIS PROTEIN MCPB"/>
    <property type="match status" value="1"/>
</dbReference>
<protein>
    <submittedName>
        <fullName evidence="8">Methyl-accepting chemotaxis protein</fullName>
    </submittedName>
</protein>
<evidence type="ECO:0000313" key="8">
    <source>
        <dbReference type="EMBL" id="MFD2096441.1"/>
    </source>
</evidence>
<evidence type="ECO:0000256" key="1">
    <source>
        <dbReference type="ARBA" id="ARBA00004370"/>
    </source>
</evidence>
<keyword evidence="6" id="KW-1133">Transmembrane helix</keyword>
<dbReference type="InterPro" id="IPR029151">
    <property type="entry name" value="Sensor-like_sf"/>
</dbReference>
<keyword evidence="6" id="KW-0472">Membrane</keyword>
<evidence type="ECO:0000259" key="7">
    <source>
        <dbReference type="PROSITE" id="PS50111"/>
    </source>
</evidence>
<dbReference type="Gene3D" id="1.10.287.950">
    <property type="entry name" value="Methyl-accepting chemotaxis protein"/>
    <property type="match status" value="1"/>
</dbReference>
<gene>
    <name evidence="8" type="ORF">ACFSJ3_10635</name>
</gene>
<evidence type="ECO:0000256" key="4">
    <source>
        <dbReference type="PROSITE-ProRule" id="PRU00284"/>
    </source>
</evidence>
<feature type="coiled-coil region" evidence="5">
    <location>
        <begin position="564"/>
        <end position="612"/>
    </location>
</feature>
<proteinExistence type="inferred from homology"/>
<dbReference type="CDD" id="cd11386">
    <property type="entry name" value="MCP_signal"/>
    <property type="match status" value="1"/>
</dbReference>
<evidence type="ECO:0000256" key="6">
    <source>
        <dbReference type="SAM" id="Phobius"/>
    </source>
</evidence>
<dbReference type="SUPFAM" id="SSF58104">
    <property type="entry name" value="Methyl-accepting chemotaxis protein (MCP) signaling domain"/>
    <property type="match status" value="1"/>
</dbReference>
<feature type="domain" description="Methyl-accepting transducer" evidence="7">
    <location>
        <begin position="402"/>
        <end position="638"/>
    </location>
</feature>
<dbReference type="InterPro" id="IPR033462">
    <property type="entry name" value="Cache_3-Cache_2"/>
</dbReference>
<dbReference type="SMART" id="SM00283">
    <property type="entry name" value="MA"/>
    <property type="match status" value="1"/>
</dbReference>
<sequence>MAMAFHKLTIKFQLASVLLLLLFLVFSIGGWLNYRGAASALQETAQQGLETQLQTADQLLQTQFQALEMMVGSLGDVLDSYLGGDIKITSDRTVVNGHQVPVATALGKTINNDFSVPDSFTQATGATATIFIRQGQDFLRVSTSLRKQDGSRAYGTWLGTQHPGYEQLIKGQSYVGHAQLFGKDYIAEYRPIRHGGETVAILYVGVDITPIVKQTMDDLAAIIIAKTGHLYVTDHRGMIVQHPTMKAGTNLLNYLDDQGNYPYQNLLKEGNGTIRYFQQDKSGESSARLAAFRKVDGWNLYLLGGSFEKEFTFASWGVAVTTFWVATLGILIITVIGGFVLQRSLGSLQGLSKILEQIGLGKISNLKVTSVERSRNEVHRMASSVHAMAENMTGLIHGVRDSVGRVDNSSHHINKLAMQQQEVAGEVKDQCIQIASAAEQLSASFDEVATRVENSALASTEVDSSTNLVSDKVAQMHHAANDMQSQLAEASQSVDALHVSAEDIGKVVEIITGIAEKTNLLALNAAIEAARAGEQGRGFAVVADEVRQLAQQTQDSTARITEIVDSLQRNAQTTVSQVSEAQQQAVTTESQAAEANDALSQLSENISAIAEQLTSIAASVEEQCTVTESLTKMQQQLLDKSTQSAEDANTVSASASDLANVAKHLNQSIGVFS</sequence>
<dbReference type="SUPFAM" id="SSF103190">
    <property type="entry name" value="Sensory domain-like"/>
    <property type="match status" value="1"/>
</dbReference>
<feature type="transmembrane region" description="Helical" evidence="6">
    <location>
        <begin position="316"/>
        <end position="341"/>
    </location>
</feature>
<dbReference type="Proteomes" id="UP001597380">
    <property type="component" value="Unassembled WGS sequence"/>
</dbReference>
<dbReference type="PROSITE" id="PS50111">
    <property type="entry name" value="CHEMOTAXIS_TRANSDUC_2"/>
    <property type="match status" value="1"/>
</dbReference>
<keyword evidence="9" id="KW-1185">Reference proteome</keyword>
<dbReference type="InterPro" id="IPR004090">
    <property type="entry name" value="Chemotax_Me-accpt_rcpt"/>
</dbReference>
<dbReference type="RefSeq" id="WP_345339175.1">
    <property type="nucleotide sequence ID" value="NZ_BAABLI010000008.1"/>
</dbReference>
<evidence type="ECO:0000313" key="9">
    <source>
        <dbReference type="Proteomes" id="UP001597380"/>
    </source>
</evidence>
<evidence type="ECO:0000256" key="5">
    <source>
        <dbReference type="SAM" id="Coils"/>
    </source>
</evidence>